<protein>
    <submittedName>
        <fullName evidence="1">Uncharacterized protein</fullName>
    </submittedName>
</protein>
<evidence type="ECO:0000313" key="1">
    <source>
        <dbReference type="EMBL" id="MBW87927.1"/>
    </source>
</evidence>
<name>A0A2P2J3H4_RHIMU</name>
<accession>A0A2P2J3H4</accession>
<organism evidence="1">
    <name type="scientific">Rhizophora mucronata</name>
    <name type="common">Asiatic mangrove</name>
    <dbReference type="NCBI Taxonomy" id="61149"/>
    <lineage>
        <taxon>Eukaryota</taxon>
        <taxon>Viridiplantae</taxon>
        <taxon>Streptophyta</taxon>
        <taxon>Embryophyta</taxon>
        <taxon>Tracheophyta</taxon>
        <taxon>Spermatophyta</taxon>
        <taxon>Magnoliopsida</taxon>
        <taxon>eudicotyledons</taxon>
        <taxon>Gunneridae</taxon>
        <taxon>Pentapetalae</taxon>
        <taxon>rosids</taxon>
        <taxon>fabids</taxon>
        <taxon>Malpighiales</taxon>
        <taxon>Rhizophoraceae</taxon>
        <taxon>Rhizophora</taxon>
    </lineage>
</organism>
<sequence>MGHKVDHLFISYTSLLSAENHCSVNCETKNISIQGAHLSKHML</sequence>
<dbReference type="AlphaFoldDB" id="A0A2P2J3H4"/>
<reference evidence="1" key="1">
    <citation type="submission" date="2018-02" db="EMBL/GenBank/DDBJ databases">
        <title>Rhizophora mucronata_Transcriptome.</title>
        <authorList>
            <person name="Meera S.P."/>
            <person name="Sreeshan A."/>
            <person name="Augustine A."/>
        </authorList>
    </citation>
    <scope>NUCLEOTIDE SEQUENCE</scope>
    <source>
        <tissue evidence="1">Leaf</tissue>
    </source>
</reference>
<proteinExistence type="predicted"/>
<dbReference type="EMBL" id="GGEC01007444">
    <property type="protein sequence ID" value="MBW87927.1"/>
    <property type="molecule type" value="Transcribed_RNA"/>
</dbReference>